<dbReference type="SUPFAM" id="SSF53067">
    <property type="entry name" value="Actin-like ATPase domain"/>
    <property type="match status" value="2"/>
</dbReference>
<organism evidence="2 3">
    <name type="scientific">Micromonospora noduli</name>
    <dbReference type="NCBI Taxonomy" id="709876"/>
    <lineage>
        <taxon>Bacteria</taxon>
        <taxon>Bacillati</taxon>
        <taxon>Actinomycetota</taxon>
        <taxon>Actinomycetes</taxon>
        <taxon>Micromonosporales</taxon>
        <taxon>Micromonosporaceae</taxon>
        <taxon>Micromonospora</taxon>
    </lineage>
</organism>
<dbReference type="Proteomes" id="UP000248966">
    <property type="component" value="Unassembled WGS sequence"/>
</dbReference>
<keyword evidence="2" id="KW-0808">Transferase</keyword>
<evidence type="ECO:0000313" key="3">
    <source>
        <dbReference type="Proteomes" id="UP000248966"/>
    </source>
</evidence>
<accession>A0A328N7F3</accession>
<dbReference type="Pfam" id="PF01869">
    <property type="entry name" value="BcrAD_BadFG"/>
    <property type="match status" value="1"/>
</dbReference>
<dbReference type="InterPro" id="IPR002731">
    <property type="entry name" value="ATPase_BadF"/>
</dbReference>
<evidence type="ECO:0000313" key="2">
    <source>
        <dbReference type="EMBL" id="RAO04344.1"/>
    </source>
</evidence>
<dbReference type="Gene3D" id="3.30.420.40">
    <property type="match status" value="2"/>
</dbReference>
<comment type="caution">
    <text evidence="2">The sequence shown here is derived from an EMBL/GenBank/DDBJ whole genome shotgun (WGS) entry which is preliminary data.</text>
</comment>
<reference evidence="2 3" key="1">
    <citation type="submission" date="2018-03" db="EMBL/GenBank/DDBJ databases">
        <title>Defining the species Micromonospora saelicesensis and Micromonospora noduli under the framework of genomics.</title>
        <authorList>
            <person name="Riesco R."/>
            <person name="Trujillo M.E."/>
        </authorList>
    </citation>
    <scope>NUCLEOTIDE SEQUENCE [LARGE SCALE GENOMIC DNA]</scope>
    <source>
        <strain evidence="2 3">LAH08</strain>
    </source>
</reference>
<sequence length="316" mass="31236">MVLVLGVDAGGTASRAVVATRDGTVVGRGAAGPGNPTAAGTAAARSIGAAVREALGEHDPASVCSGVAGIAGAGVMADPEITAAFTVEWAQCGLTCPVTLVGDAVTAFAAGTSAPSGAVLIAGTGAVAARIDDWRVSRTVDGLGWLLGDEGSGMWLGLQAVRSIARAWSGPTVDAGLAATIAARAGVTTCDELVQWAGRQRPAAFAALAPLVCAGATAGDALAERLTTEAAARLVATLDELGPPDGPVVLAGSLLTNTTPVRTVVLATLAGPAGTAGDPAIGAAWLALRQITDQAEAARLHHRMLRPDREASLARH</sequence>
<keyword evidence="2" id="KW-0418">Kinase</keyword>
<dbReference type="PANTHER" id="PTHR43190:SF3">
    <property type="entry name" value="N-ACETYL-D-GLUCOSAMINE KINASE"/>
    <property type="match status" value="1"/>
</dbReference>
<protein>
    <submittedName>
        <fullName evidence="2">Glucosamine kinase</fullName>
    </submittedName>
</protein>
<dbReference type="InterPro" id="IPR052519">
    <property type="entry name" value="Euk-type_GlcNAc_Kinase"/>
</dbReference>
<dbReference type="RefSeq" id="WP_112583190.1">
    <property type="nucleotide sequence ID" value="NZ_PYAA01000008.1"/>
</dbReference>
<dbReference type="PANTHER" id="PTHR43190">
    <property type="entry name" value="N-ACETYL-D-GLUCOSAMINE KINASE"/>
    <property type="match status" value="1"/>
</dbReference>
<dbReference type="InterPro" id="IPR043129">
    <property type="entry name" value="ATPase_NBD"/>
</dbReference>
<dbReference type="AlphaFoldDB" id="A0A328N7F3"/>
<name>A0A328N7F3_9ACTN</name>
<feature type="domain" description="ATPase BadF/BadG/BcrA/BcrD type" evidence="1">
    <location>
        <begin position="5"/>
        <end position="285"/>
    </location>
</feature>
<proteinExistence type="predicted"/>
<evidence type="ECO:0000259" key="1">
    <source>
        <dbReference type="Pfam" id="PF01869"/>
    </source>
</evidence>
<dbReference type="GO" id="GO:0016301">
    <property type="term" value="F:kinase activity"/>
    <property type="evidence" value="ECO:0007669"/>
    <property type="project" value="UniProtKB-KW"/>
</dbReference>
<gene>
    <name evidence="2" type="ORF">LAH08_01692</name>
</gene>
<dbReference type="EMBL" id="PYAA01000008">
    <property type="protein sequence ID" value="RAO04344.1"/>
    <property type="molecule type" value="Genomic_DNA"/>
</dbReference>